<proteinExistence type="predicted"/>
<reference evidence="2 3" key="1">
    <citation type="submission" date="2018-08" db="EMBL/GenBank/DDBJ databases">
        <title>Genomic Encyclopedia of Archaeal and Bacterial Type Strains, Phase II (KMG-II): from individual species to whole genera.</title>
        <authorList>
            <person name="Goeker M."/>
        </authorList>
    </citation>
    <scope>NUCLEOTIDE SEQUENCE [LARGE SCALE GENOMIC DNA]</scope>
    <source>
        <strain evidence="2 3">DSM 100880</strain>
    </source>
</reference>
<sequence length="197" mass="21087">MKNKEKHFSINVKNILSYFLIIMLSILSISCDKGDSDDNDNNNSGQTPSAGTAAIILTAGGQEFKIAGPCGWANAAGANYIGANQSDNNLRTFSSYFNITQLPEKTTTYTLVEDSSDTDPAHITMNITEISGTTLIEWSSKNTSGNLTLVVDGNKITADLAGITLYPQTDSGFFTNGNTGNFANNGVLTGTLTFYRQ</sequence>
<comment type="caution">
    <text evidence="2">The sequence shown here is derived from an EMBL/GenBank/DDBJ whole genome shotgun (WGS) entry which is preliminary data.</text>
</comment>
<feature type="transmembrane region" description="Helical" evidence="1">
    <location>
        <begin position="12"/>
        <end position="30"/>
    </location>
</feature>
<evidence type="ECO:0000313" key="2">
    <source>
        <dbReference type="EMBL" id="REG92914.1"/>
    </source>
</evidence>
<accession>A0A3E0E3P6</accession>
<name>A0A3E0E3P6_9FLAO</name>
<dbReference type="AlphaFoldDB" id="A0A3E0E3P6"/>
<keyword evidence="3" id="KW-1185">Reference proteome</keyword>
<keyword evidence="1" id="KW-1133">Transmembrane helix</keyword>
<evidence type="ECO:0000256" key="1">
    <source>
        <dbReference type="SAM" id="Phobius"/>
    </source>
</evidence>
<organism evidence="2 3">
    <name type="scientific">Flavobacterium aquicola</name>
    <dbReference type="NCBI Taxonomy" id="1682742"/>
    <lineage>
        <taxon>Bacteria</taxon>
        <taxon>Pseudomonadati</taxon>
        <taxon>Bacteroidota</taxon>
        <taxon>Flavobacteriia</taxon>
        <taxon>Flavobacteriales</taxon>
        <taxon>Flavobacteriaceae</taxon>
        <taxon>Flavobacterium</taxon>
    </lineage>
</organism>
<keyword evidence="1" id="KW-0812">Transmembrane</keyword>
<dbReference type="Proteomes" id="UP000257136">
    <property type="component" value="Unassembled WGS sequence"/>
</dbReference>
<dbReference type="OrthoDB" id="9842998at2"/>
<protein>
    <submittedName>
        <fullName evidence="2">Uncharacterized protein</fullName>
    </submittedName>
</protein>
<dbReference type="EMBL" id="QUNI01000014">
    <property type="protein sequence ID" value="REG92914.1"/>
    <property type="molecule type" value="Genomic_DNA"/>
</dbReference>
<dbReference type="RefSeq" id="WP_147298255.1">
    <property type="nucleotide sequence ID" value="NZ_QUNI01000014.1"/>
</dbReference>
<evidence type="ECO:0000313" key="3">
    <source>
        <dbReference type="Proteomes" id="UP000257136"/>
    </source>
</evidence>
<keyword evidence="1" id="KW-0472">Membrane</keyword>
<gene>
    <name evidence="2" type="ORF">C8P67_1149</name>
</gene>
<dbReference type="PROSITE" id="PS51257">
    <property type="entry name" value="PROKAR_LIPOPROTEIN"/>
    <property type="match status" value="1"/>
</dbReference>